<organism evidence="1">
    <name type="scientific">viral metagenome</name>
    <dbReference type="NCBI Taxonomy" id="1070528"/>
    <lineage>
        <taxon>unclassified sequences</taxon>
        <taxon>metagenomes</taxon>
        <taxon>organismal metagenomes</taxon>
    </lineage>
</organism>
<evidence type="ECO:0008006" key="2">
    <source>
        <dbReference type="Google" id="ProtNLM"/>
    </source>
</evidence>
<evidence type="ECO:0000313" key="1">
    <source>
        <dbReference type="EMBL" id="QHT97454.1"/>
    </source>
</evidence>
<dbReference type="AlphaFoldDB" id="A0A6C0IVW6"/>
<dbReference type="InterPro" id="IPR036869">
    <property type="entry name" value="J_dom_sf"/>
</dbReference>
<name>A0A6C0IVW6_9ZZZZ</name>
<accession>A0A6C0IVW6</accession>
<reference evidence="1" key="1">
    <citation type="journal article" date="2020" name="Nature">
        <title>Giant virus diversity and host interactions through global metagenomics.</title>
        <authorList>
            <person name="Schulz F."/>
            <person name="Roux S."/>
            <person name="Paez-Espino D."/>
            <person name="Jungbluth S."/>
            <person name="Walsh D.A."/>
            <person name="Denef V.J."/>
            <person name="McMahon K.D."/>
            <person name="Konstantinidis K.T."/>
            <person name="Eloe-Fadrosh E.A."/>
            <person name="Kyrpides N.C."/>
            <person name="Woyke T."/>
        </authorList>
    </citation>
    <scope>NUCLEOTIDE SEQUENCE</scope>
    <source>
        <strain evidence="1">GVMAG-M-3300025138-11</strain>
    </source>
</reference>
<dbReference type="SUPFAM" id="SSF46565">
    <property type="entry name" value="Chaperone J-domain"/>
    <property type="match status" value="1"/>
</dbReference>
<dbReference type="Gene3D" id="1.10.287.110">
    <property type="entry name" value="DnaJ domain"/>
    <property type="match status" value="1"/>
</dbReference>
<sequence>MNNIYFSSSFNTYNNGKHTKNEEKLLNYSDGIGEYSESQFGKIVKKQKITKEEIDRYLRHSRLTISDKIFNDALNIISNNSIDTNLFEIPIYEGLKHNNYKKLNFIDNSQKKTPRAKKCNLIENKYKLQDMNKKNQMKKIYKSRSLKIHPDKCKTKQCEEDFKDLSLDYHNYFDTDNNC</sequence>
<proteinExistence type="predicted"/>
<dbReference type="EMBL" id="MN740277">
    <property type="protein sequence ID" value="QHT97454.1"/>
    <property type="molecule type" value="Genomic_DNA"/>
</dbReference>
<protein>
    <recommendedName>
        <fullName evidence="2">J domain-containing protein</fullName>
    </recommendedName>
</protein>